<keyword evidence="3 6" id="KW-1133">Transmembrane helix</keyword>
<dbReference type="GO" id="GO:0016567">
    <property type="term" value="P:protein ubiquitination"/>
    <property type="evidence" value="ECO:0007669"/>
    <property type="project" value="TreeGrafter"/>
</dbReference>
<dbReference type="Pfam" id="PF01925">
    <property type="entry name" value="TauE"/>
    <property type="match status" value="2"/>
</dbReference>
<feature type="transmembrane region" description="Helical" evidence="6">
    <location>
        <begin position="325"/>
        <end position="343"/>
    </location>
</feature>
<evidence type="ECO:0000256" key="2">
    <source>
        <dbReference type="ARBA" id="ARBA00022692"/>
    </source>
</evidence>
<evidence type="ECO:0000256" key="4">
    <source>
        <dbReference type="ARBA" id="ARBA00023136"/>
    </source>
</evidence>
<feature type="transmembrane region" description="Helical" evidence="6">
    <location>
        <begin position="574"/>
        <end position="591"/>
    </location>
</feature>
<feature type="compositionally biased region" description="Basic and acidic residues" evidence="5">
    <location>
        <begin position="396"/>
        <end position="410"/>
    </location>
</feature>
<keyword evidence="2 6" id="KW-0812">Transmembrane</keyword>
<dbReference type="GeneID" id="68119148"/>
<dbReference type="AlphaFoldDB" id="A0A6A5C5J4"/>
<keyword evidence="4 6" id="KW-0472">Membrane</keyword>
<name>A0A6A5C5J4_NAEFO</name>
<organism evidence="7 8">
    <name type="scientific">Naegleria fowleri</name>
    <name type="common">Brain eating amoeba</name>
    <dbReference type="NCBI Taxonomy" id="5763"/>
    <lineage>
        <taxon>Eukaryota</taxon>
        <taxon>Discoba</taxon>
        <taxon>Heterolobosea</taxon>
        <taxon>Tetramitia</taxon>
        <taxon>Eutetramitia</taxon>
        <taxon>Vahlkampfiidae</taxon>
        <taxon>Naegleria</taxon>
    </lineage>
</organism>
<dbReference type="PANTHER" id="PTHR14255">
    <property type="entry name" value="CEREBLON"/>
    <property type="match status" value="1"/>
</dbReference>
<dbReference type="InterPro" id="IPR002781">
    <property type="entry name" value="TM_pro_TauE-like"/>
</dbReference>
<dbReference type="PANTHER" id="PTHR14255:SF3">
    <property type="entry name" value="SULFITE EXPORTER TAUE_SAFE FAMILY PROTEIN 5-RELATED"/>
    <property type="match status" value="1"/>
</dbReference>
<evidence type="ECO:0000256" key="3">
    <source>
        <dbReference type="ARBA" id="ARBA00022989"/>
    </source>
</evidence>
<dbReference type="RefSeq" id="XP_044566785.1">
    <property type="nucleotide sequence ID" value="XM_044702397.1"/>
</dbReference>
<evidence type="ECO:0000313" key="7">
    <source>
        <dbReference type="EMBL" id="KAF0982072.1"/>
    </source>
</evidence>
<dbReference type="OMA" id="VINRCWP"/>
<evidence type="ECO:0000256" key="6">
    <source>
        <dbReference type="SAM" id="Phobius"/>
    </source>
</evidence>
<dbReference type="VEuPathDB" id="AmoebaDB:NF0068230"/>
<feature type="transmembrane region" description="Helical" evidence="6">
    <location>
        <begin position="223"/>
        <end position="243"/>
    </location>
</feature>
<feature type="transmembrane region" description="Helical" evidence="6">
    <location>
        <begin position="295"/>
        <end position="319"/>
    </location>
</feature>
<dbReference type="VEuPathDB" id="AmoebaDB:NfTy_022800"/>
<feature type="transmembrane region" description="Helical" evidence="6">
    <location>
        <begin position="263"/>
        <end position="283"/>
    </location>
</feature>
<dbReference type="VEuPathDB" id="AmoebaDB:FDP41_011933"/>
<feature type="transmembrane region" description="Helical" evidence="6">
    <location>
        <begin position="532"/>
        <end position="554"/>
    </location>
</feature>
<feature type="region of interest" description="Disordered" evidence="5">
    <location>
        <begin position="360"/>
        <end position="425"/>
    </location>
</feature>
<dbReference type="EMBL" id="VFQX01000012">
    <property type="protein sequence ID" value="KAF0982072.1"/>
    <property type="molecule type" value="Genomic_DNA"/>
</dbReference>
<feature type="transmembrane region" description="Helical" evidence="6">
    <location>
        <begin position="442"/>
        <end position="462"/>
    </location>
</feature>
<evidence type="ECO:0000313" key="8">
    <source>
        <dbReference type="Proteomes" id="UP000444721"/>
    </source>
</evidence>
<evidence type="ECO:0008006" key="9">
    <source>
        <dbReference type="Google" id="ProtNLM"/>
    </source>
</evidence>
<evidence type="ECO:0000256" key="5">
    <source>
        <dbReference type="SAM" id="MobiDB-lite"/>
    </source>
</evidence>
<gene>
    <name evidence="7" type="ORF">FDP41_011933</name>
</gene>
<accession>A0A6A5C5J4</accession>
<keyword evidence="8" id="KW-1185">Reference proteome</keyword>
<evidence type="ECO:0000256" key="1">
    <source>
        <dbReference type="ARBA" id="ARBA00004141"/>
    </source>
</evidence>
<dbReference type="OrthoDB" id="434519at2759"/>
<feature type="transmembrane region" description="Helical" evidence="6">
    <location>
        <begin position="598"/>
        <end position="617"/>
    </location>
</feature>
<sequence>MNAVVAKHCAATASSFCKNNEPSMMIHLSNANANNNNNNNRNRKTELFRTCTSSSSSTSGNNYNNSGRWMMLSVFLWSVLILLFLFSPIMMVVVEAKSTTTSTTVLNHYHRSKTLMSAKVDMNGAITLATYQNSSSSSGEKFGYVTNYQVFIGRNCTPETVEKDCGGLETLVCIDNKCSFCTNSTQCSDQIHTIYSCHKIGKFPPAQGGVCEHKDLFEYVSSLDILATITCFIGGVLSAASGTGGGGIFVPLLHVAGQFPPSLAVPISTLMIFGAGIINIATLSFKRHPHADRPLIDYDIALMMEPPTLLGTIIGVFFNMMFPDWLIVVLVILTLSITSFVMFRNGYKRFKLEAEARRKAAESSEDQSNGNRPTTDYNQVNDDEESLLKVENTNQRVDDSEVKIEHHTEEEQQEDEGVGFSTRDPEEEKELKAIYEAEKKTPLGKILVLIICWLTVFTLSLLKGGHGTPSIIPSVTRCSVGYWILTALSFPLLGAMALGIIIYLLKKHERKVQLGYQFVEGDVHWNKYNVTIYPIACIGAGILASMLGIGGGMVKSPLLLILGSDPVASQATTSFMILFTSSISTVQYLIAGMLPWDYGLWFLATGILCGIFGQLMLDLWLDKTGRRSIMIFIVAFVTLIATFLMGGAGIYDIVKSVERNVYMGFKSPCL</sequence>
<comment type="caution">
    <text evidence="7">The sequence shown here is derived from an EMBL/GenBank/DDBJ whole genome shotgun (WGS) entry which is preliminary data.</text>
</comment>
<comment type="subcellular location">
    <subcellularLocation>
        <location evidence="1">Membrane</location>
        <topology evidence="1">Multi-pass membrane protein</topology>
    </subcellularLocation>
</comment>
<dbReference type="GO" id="GO:0016020">
    <property type="term" value="C:membrane"/>
    <property type="evidence" value="ECO:0007669"/>
    <property type="project" value="UniProtKB-SubCell"/>
</dbReference>
<dbReference type="Proteomes" id="UP000444721">
    <property type="component" value="Unassembled WGS sequence"/>
</dbReference>
<feature type="transmembrane region" description="Helical" evidence="6">
    <location>
        <begin position="482"/>
        <end position="505"/>
    </location>
</feature>
<reference evidence="7 8" key="1">
    <citation type="journal article" date="2019" name="Sci. Rep.">
        <title>Nanopore sequencing improves the draft genome of the human pathogenic amoeba Naegleria fowleri.</title>
        <authorList>
            <person name="Liechti N."/>
            <person name="Schurch N."/>
            <person name="Bruggmann R."/>
            <person name="Wittwer M."/>
        </authorList>
    </citation>
    <scope>NUCLEOTIDE SEQUENCE [LARGE SCALE GENOMIC DNA]</scope>
    <source>
        <strain evidence="7 8">ATCC 30894</strain>
    </source>
</reference>
<protein>
    <recommendedName>
        <fullName evidence="9">Sulfite exporter TauE/SafE</fullName>
    </recommendedName>
</protein>
<feature type="transmembrane region" description="Helical" evidence="6">
    <location>
        <begin position="69"/>
        <end position="94"/>
    </location>
</feature>
<feature type="compositionally biased region" description="Polar residues" evidence="5">
    <location>
        <begin position="366"/>
        <end position="380"/>
    </location>
</feature>
<proteinExistence type="predicted"/>
<dbReference type="GO" id="GO:0031464">
    <property type="term" value="C:Cul4A-RING E3 ubiquitin ligase complex"/>
    <property type="evidence" value="ECO:0007669"/>
    <property type="project" value="TreeGrafter"/>
</dbReference>
<feature type="transmembrane region" description="Helical" evidence="6">
    <location>
        <begin position="629"/>
        <end position="654"/>
    </location>
</feature>